<dbReference type="Pfam" id="PF21981">
    <property type="entry name" value="RecX_HTH3"/>
    <property type="match status" value="1"/>
</dbReference>
<comment type="function">
    <text evidence="1 6">Modulates RecA activity.</text>
</comment>
<comment type="caution">
    <text evidence="10">The sequence shown here is derived from an EMBL/GenBank/DDBJ whole genome shotgun (WGS) entry which is preliminary data.</text>
</comment>
<gene>
    <name evidence="6" type="primary">recX</name>
    <name evidence="10" type="ORF">IV68_GL000863</name>
</gene>
<dbReference type="FunCoup" id="A0A0R2G5J9">
    <property type="interactions" value="3"/>
</dbReference>
<evidence type="ECO:0000256" key="4">
    <source>
        <dbReference type="ARBA" id="ARBA00018111"/>
    </source>
</evidence>
<dbReference type="Proteomes" id="UP000051296">
    <property type="component" value="Unassembled WGS sequence"/>
</dbReference>
<dbReference type="HAMAP" id="MF_01114">
    <property type="entry name" value="RecX"/>
    <property type="match status" value="1"/>
</dbReference>
<reference evidence="10 11" key="1">
    <citation type="journal article" date="2015" name="Genome Announc.">
        <title>Expanding the biotechnology potential of lactobacilli through comparative genomics of 213 strains and associated genera.</title>
        <authorList>
            <person name="Sun Z."/>
            <person name="Harris H.M."/>
            <person name="McCann A."/>
            <person name="Guo C."/>
            <person name="Argimon S."/>
            <person name="Zhang W."/>
            <person name="Yang X."/>
            <person name="Jeffery I.B."/>
            <person name="Cooney J.C."/>
            <person name="Kagawa T.F."/>
            <person name="Liu W."/>
            <person name="Song Y."/>
            <person name="Salvetti E."/>
            <person name="Wrobel A."/>
            <person name="Rasinkangas P."/>
            <person name="Parkhill J."/>
            <person name="Rea M.C."/>
            <person name="O'Sullivan O."/>
            <person name="Ritari J."/>
            <person name="Douillard F.P."/>
            <person name="Paul Ross R."/>
            <person name="Yang R."/>
            <person name="Briner A.E."/>
            <person name="Felis G.E."/>
            <person name="de Vos W.M."/>
            <person name="Barrangou R."/>
            <person name="Klaenhammer T.R."/>
            <person name="Caufield P.W."/>
            <person name="Cui Y."/>
            <person name="Zhang H."/>
            <person name="O'Toole P.W."/>
        </authorList>
    </citation>
    <scope>NUCLEOTIDE SEQUENCE [LARGE SCALE GENOMIC DNA]</scope>
    <source>
        <strain evidence="10 11">DSM 20190</strain>
    </source>
</reference>
<dbReference type="InterPro" id="IPR036388">
    <property type="entry name" value="WH-like_DNA-bd_sf"/>
</dbReference>
<dbReference type="Pfam" id="PF21982">
    <property type="entry name" value="RecX_HTH1"/>
    <property type="match status" value="1"/>
</dbReference>
<evidence type="ECO:0000256" key="2">
    <source>
        <dbReference type="ARBA" id="ARBA00004496"/>
    </source>
</evidence>
<dbReference type="GO" id="GO:0005737">
    <property type="term" value="C:cytoplasm"/>
    <property type="evidence" value="ECO:0007669"/>
    <property type="project" value="UniProtKB-SubCell"/>
</dbReference>
<evidence type="ECO:0000259" key="7">
    <source>
        <dbReference type="Pfam" id="PF02631"/>
    </source>
</evidence>
<dbReference type="InParanoid" id="A0A0R2G5J9"/>
<evidence type="ECO:0000259" key="9">
    <source>
        <dbReference type="Pfam" id="PF21982"/>
    </source>
</evidence>
<comment type="similarity">
    <text evidence="3 6">Belongs to the RecX family.</text>
</comment>
<feature type="domain" description="RecX second three-helical" evidence="7">
    <location>
        <begin position="114"/>
        <end position="155"/>
    </location>
</feature>
<dbReference type="InterPro" id="IPR053926">
    <property type="entry name" value="RecX_HTH_1st"/>
</dbReference>
<feature type="domain" description="RecX first three-helical" evidence="9">
    <location>
        <begin position="68"/>
        <end position="107"/>
    </location>
</feature>
<dbReference type="eggNOG" id="COG2137">
    <property type="taxonomic scope" value="Bacteria"/>
</dbReference>
<dbReference type="Pfam" id="PF02631">
    <property type="entry name" value="RecX_HTH2"/>
    <property type="match status" value="1"/>
</dbReference>
<protein>
    <recommendedName>
        <fullName evidence="4 6">Regulatory protein RecX</fullName>
    </recommendedName>
</protein>
<dbReference type="PANTHER" id="PTHR33602">
    <property type="entry name" value="REGULATORY PROTEIN RECX FAMILY PROTEIN"/>
    <property type="match status" value="1"/>
</dbReference>
<dbReference type="AlphaFoldDB" id="A0A0R2G5J9"/>
<comment type="subcellular location">
    <subcellularLocation>
        <location evidence="2 6">Cytoplasm</location>
    </subcellularLocation>
</comment>
<evidence type="ECO:0000259" key="8">
    <source>
        <dbReference type="Pfam" id="PF21981"/>
    </source>
</evidence>
<evidence type="ECO:0000256" key="6">
    <source>
        <dbReference type="HAMAP-Rule" id="MF_01114"/>
    </source>
</evidence>
<dbReference type="PANTHER" id="PTHR33602:SF1">
    <property type="entry name" value="REGULATORY PROTEIN RECX FAMILY PROTEIN"/>
    <property type="match status" value="1"/>
</dbReference>
<accession>A0A0R2G5J9</accession>
<name>A0A0R2G5J9_9LACO</name>
<dbReference type="GO" id="GO:0006282">
    <property type="term" value="P:regulation of DNA repair"/>
    <property type="evidence" value="ECO:0007669"/>
    <property type="project" value="UniProtKB-UniRule"/>
</dbReference>
<evidence type="ECO:0000256" key="1">
    <source>
        <dbReference type="ARBA" id="ARBA00003529"/>
    </source>
</evidence>
<evidence type="ECO:0000313" key="11">
    <source>
        <dbReference type="Proteomes" id="UP000051296"/>
    </source>
</evidence>
<dbReference type="PATRIC" id="fig|1123500.6.peg.869"/>
<feature type="domain" description="RecX third three-helical" evidence="8">
    <location>
        <begin position="220"/>
        <end position="267"/>
    </location>
</feature>
<dbReference type="Gene3D" id="1.10.10.10">
    <property type="entry name" value="Winged helix-like DNA-binding domain superfamily/Winged helix DNA-binding domain"/>
    <property type="match status" value="4"/>
</dbReference>
<dbReference type="InterPro" id="IPR053924">
    <property type="entry name" value="RecX_HTH_2nd"/>
</dbReference>
<dbReference type="InterPro" id="IPR003783">
    <property type="entry name" value="Regulatory_RecX"/>
</dbReference>
<evidence type="ECO:0000313" key="10">
    <source>
        <dbReference type="EMBL" id="KRN32508.1"/>
    </source>
</evidence>
<dbReference type="InterPro" id="IPR053925">
    <property type="entry name" value="RecX_HTH_3rd"/>
</dbReference>
<proteinExistence type="inferred from homology"/>
<evidence type="ECO:0000256" key="5">
    <source>
        <dbReference type="ARBA" id="ARBA00022490"/>
    </source>
</evidence>
<keyword evidence="5 6" id="KW-0963">Cytoplasm</keyword>
<sequence length="277" mass="32480">MLSEGAIMAKVTSVRQQRRPGRYNIYLDDEYALAVDEKILIQFDLFKGRQLDDTELERVQEAEYEQKAYTKALLYATGQMRSQQQVIRKLRDQDFPLAVIKRVIERLSAANVLDDQLFAETYVRGLQRSHKLGPLAAKQKLREWGVDNDIITDVLTDYSADDERTQLEDKVATLMAKQSRNAHRMAIQKVSQKLRQQGYHPQLIQEALQDYEANHEADPENEWENLDRDGRRAFDRYARYDGYEFTRRVKGALARKGYQFDEIDRWLRTQAATLRDL</sequence>
<dbReference type="STRING" id="1123500.GCA_000420365_00558"/>
<dbReference type="EMBL" id="JQAX01000002">
    <property type="protein sequence ID" value="KRN32508.1"/>
    <property type="molecule type" value="Genomic_DNA"/>
</dbReference>
<organism evidence="10 11">
    <name type="scientific">Weissella halotolerans DSM 20190</name>
    <dbReference type="NCBI Taxonomy" id="1123500"/>
    <lineage>
        <taxon>Bacteria</taxon>
        <taxon>Bacillati</taxon>
        <taxon>Bacillota</taxon>
        <taxon>Bacilli</taxon>
        <taxon>Lactobacillales</taxon>
        <taxon>Lactobacillaceae</taxon>
        <taxon>Weissella</taxon>
    </lineage>
</organism>
<keyword evidence="11" id="KW-1185">Reference proteome</keyword>
<evidence type="ECO:0000256" key="3">
    <source>
        <dbReference type="ARBA" id="ARBA00009695"/>
    </source>
</evidence>